<gene>
    <name evidence="1" type="ORF">RS694_19665</name>
</gene>
<evidence type="ECO:0000313" key="2">
    <source>
        <dbReference type="Proteomes" id="UP000186110"/>
    </source>
</evidence>
<dbReference type="STRING" id="1484693.RS694_19665"/>
<dbReference type="InterPro" id="IPR036890">
    <property type="entry name" value="HATPase_C_sf"/>
</dbReference>
<keyword evidence="1" id="KW-0547">Nucleotide-binding</keyword>
<dbReference type="EMBL" id="CP019239">
    <property type="protein sequence ID" value="APW44517.1"/>
    <property type="molecule type" value="Genomic_DNA"/>
</dbReference>
<dbReference type="Pfam" id="PF13589">
    <property type="entry name" value="HATPase_c_3"/>
    <property type="match status" value="1"/>
</dbReference>
<dbReference type="SUPFAM" id="SSF55874">
    <property type="entry name" value="ATPase domain of HSP90 chaperone/DNA topoisomerase II/histidine kinase"/>
    <property type="match status" value="1"/>
</dbReference>
<dbReference type="RefSeq" id="WP_029708203.1">
    <property type="nucleotide sequence ID" value="NZ_CP019239.1"/>
</dbReference>
<dbReference type="Gene3D" id="3.30.565.10">
    <property type="entry name" value="Histidine kinase-like ATPase, C-terminal domain"/>
    <property type="match status" value="1"/>
</dbReference>
<dbReference type="Proteomes" id="UP000186110">
    <property type="component" value="Chromosome"/>
</dbReference>
<protein>
    <submittedName>
        <fullName evidence="1">ATP-binding protein</fullName>
    </submittedName>
</protein>
<dbReference type="GO" id="GO:0005524">
    <property type="term" value="F:ATP binding"/>
    <property type="evidence" value="ECO:0007669"/>
    <property type="project" value="UniProtKB-KW"/>
</dbReference>
<sequence>MPDTPDKLDIDAEPTKGFFVEMLTRDIALEQAVLDLVDNSIDGAKGLKGDGDKPFEGMKIALEFSKEKFRIVDNCGGFSSEVARKYAFKFGKPPGSPRTPHSIGQFGVGMKRALFKFGHQFSVRSATKDDAWAVSVQVPAWENQPGWSFPWATFTADEEISQASPGTEIIVSDLRTEVSAKFSTQHFKNAIHGLIKSKHRQFIAGGLEITVNGQHIDATSLYLLVATDTKFRPGIDEYVIEDDSGQEIKVRIVVGVGPSSPREAGWYVVCNGRVVLEADRRPTTGWGVVEEQSNTVAIPNYHNQFSRFRGIVTFDSNDSVRVPWNTTKTDVDQDNPIWQKAFGRMTEMMRPVITFLNELDADIDEHTREHSPLLAYVIKAAAVKSEELTVRSAFTAPARGSLSKELRTVKLQYAKPVDQVEFLMNELAVNTAKAVGEKTFELIYQRMGGK</sequence>
<dbReference type="KEGG" id="rsb:RS694_19665"/>
<accession>A0A1P8KEQ2</accession>
<name>A0A1P8KEQ2_9BURK</name>
<dbReference type="AlphaFoldDB" id="A0A1P8KEQ2"/>
<organism evidence="1 2">
    <name type="scientific">Rhodoferax saidenbachensis</name>
    <dbReference type="NCBI Taxonomy" id="1484693"/>
    <lineage>
        <taxon>Bacteria</taxon>
        <taxon>Pseudomonadati</taxon>
        <taxon>Pseudomonadota</taxon>
        <taxon>Betaproteobacteria</taxon>
        <taxon>Burkholderiales</taxon>
        <taxon>Comamonadaceae</taxon>
        <taxon>Rhodoferax</taxon>
    </lineage>
</organism>
<evidence type="ECO:0000313" key="1">
    <source>
        <dbReference type="EMBL" id="APW44517.1"/>
    </source>
</evidence>
<keyword evidence="2" id="KW-1185">Reference proteome</keyword>
<proteinExistence type="predicted"/>
<keyword evidence="1" id="KW-0067">ATP-binding</keyword>
<reference evidence="1 2" key="1">
    <citation type="submission" date="2017-01" db="EMBL/GenBank/DDBJ databases">
        <authorList>
            <person name="Mah S.A."/>
            <person name="Swanson W.J."/>
            <person name="Moy G.W."/>
            <person name="Vacquier V.D."/>
        </authorList>
    </citation>
    <scope>NUCLEOTIDE SEQUENCE [LARGE SCALE GENOMIC DNA]</scope>
    <source>
        <strain evidence="1 2">DSM 22694</strain>
    </source>
</reference>